<dbReference type="OrthoDB" id="4065319at2759"/>
<gene>
    <name evidence="4" type="ORF">K432DRAFT_402545</name>
</gene>
<name>A0A8E2JI64_9PEZI</name>
<keyword evidence="5" id="KW-1185">Reference proteome</keyword>
<keyword evidence="3" id="KW-0732">Signal</keyword>
<dbReference type="EMBL" id="KV744876">
    <property type="protein sequence ID" value="OCK82879.1"/>
    <property type="molecule type" value="Genomic_DNA"/>
</dbReference>
<accession>A0A8E2JI64</accession>
<feature type="chain" id="PRO_5034985137" evidence="3">
    <location>
        <begin position="31"/>
        <end position="413"/>
    </location>
</feature>
<dbReference type="InterPro" id="IPR051009">
    <property type="entry name" value="PRM"/>
</dbReference>
<proteinExistence type="predicted"/>
<dbReference type="AlphaFoldDB" id="A0A8E2JI64"/>
<evidence type="ECO:0000313" key="5">
    <source>
        <dbReference type="Proteomes" id="UP000250266"/>
    </source>
</evidence>
<dbReference type="GO" id="GO:0000324">
    <property type="term" value="C:fungal-type vacuole"/>
    <property type="evidence" value="ECO:0007669"/>
    <property type="project" value="TreeGrafter"/>
</dbReference>
<keyword evidence="2" id="KW-1133">Transmembrane helix</keyword>
<dbReference type="Proteomes" id="UP000250266">
    <property type="component" value="Unassembled WGS sequence"/>
</dbReference>
<dbReference type="PANTHER" id="PTHR36089">
    <property type="entry name" value="CHITIN SYNTHASE 3 COMPLEX PROTEIN CSI2-RELATED"/>
    <property type="match status" value="1"/>
</dbReference>
<evidence type="ECO:0000256" key="2">
    <source>
        <dbReference type="SAM" id="Phobius"/>
    </source>
</evidence>
<evidence type="ECO:0000256" key="1">
    <source>
        <dbReference type="SAM" id="MobiDB-lite"/>
    </source>
</evidence>
<evidence type="ECO:0000313" key="4">
    <source>
        <dbReference type="EMBL" id="OCK82879.1"/>
    </source>
</evidence>
<dbReference type="PANTHER" id="PTHR36089:SF1">
    <property type="entry name" value="CHITIN SYNTHASE 3 COMPLEX PROTEIN CSI2-RELATED"/>
    <property type="match status" value="1"/>
</dbReference>
<sequence>MRISKGPSSGPLSVVFSIVLLLLFATAANAADSSAAASLPDLSTVTQPDGKGSSATSVAAKTSDAGKSSAAAKTTAASSAASASAASSASSADSSSASIESFSVTSGPPISSTTGSLSVFHLTGLPTIAGAGIPTIGVPDTAAAPFMQKSNLPDGTVFICVGAALGFMGAAILAWRGLVVWSLHRSVKRAAQAQNLTDSKSMLHGPSGHRGLYTGVGASSTMSLDRLSAVPPKPFSSSNLASAPPKANPSSSSLFFSPTAGASLHSSTNRSSSYLPAGYYASGSSQPAAGAQMTHVGGPAPAPSLLSLGLGPSAAGYTRARSIGISPPGSPNLPPSRGNPYDRPPPSRGESVGYARSSVAGTVGGGGGVYGHGVNSSSNLSLPGGGAAAGGRAPSAYLEDLFENHGNGPRERF</sequence>
<feature type="region of interest" description="Disordered" evidence="1">
    <location>
        <begin position="38"/>
        <end position="60"/>
    </location>
</feature>
<protein>
    <submittedName>
        <fullName evidence="4">Uncharacterized protein</fullName>
    </submittedName>
</protein>
<feature type="region of interest" description="Disordered" evidence="1">
    <location>
        <begin position="319"/>
        <end position="353"/>
    </location>
</feature>
<reference evidence="4 5" key="1">
    <citation type="journal article" date="2016" name="Nat. Commun.">
        <title>Ectomycorrhizal ecology is imprinted in the genome of the dominant symbiotic fungus Cenococcum geophilum.</title>
        <authorList>
            <consortium name="DOE Joint Genome Institute"/>
            <person name="Peter M."/>
            <person name="Kohler A."/>
            <person name="Ohm R.A."/>
            <person name="Kuo A."/>
            <person name="Krutzmann J."/>
            <person name="Morin E."/>
            <person name="Arend M."/>
            <person name="Barry K.W."/>
            <person name="Binder M."/>
            <person name="Choi C."/>
            <person name="Clum A."/>
            <person name="Copeland A."/>
            <person name="Grisel N."/>
            <person name="Haridas S."/>
            <person name="Kipfer T."/>
            <person name="LaButti K."/>
            <person name="Lindquist E."/>
            <person name="Lipzen A."/>
            <person name="Maire R."/>
            <person name="Meier B."/>
            <person name="Mihaltcheva S."/>
            <person name="Molinier V."/>
            <person name="Murat C."/>
            <person name="Poggeler S."/>
            <person name="Quandt C.A."/>
            <person name="Sperisen C."/>
            <person name="Tritt A."/>
            <person name="Tisserant E."/>
            <person name="Crous P.W."/>
            <person name="Henrissat B."/>
            <person name="Nehls U."/>
            <person name="Egli S."/>
            <person name="Spatafora J.W."/>
            <person name="Grigoriev I.V."/>
            <person name="Martin F.M."/>
        </authorList>
    </citation>
    <scope>NUCLEOTIDE SEQUENCE [LARGE SCALE GENOMIC DNA]</scope>
    <source>
        <strain evidence="4 5">CBS 459.81</strain>
    </source>
</reference>
<evidence type="ECO:0000256" key="3">
    <source>
        <dbReference type="SAM" id="SignalP"/>
    </source>
</evidence>
<keyword evidence="2" id="KW-0472">Membrane</keyword>
<feature type="signal peptide" evidence="3">
    <location>
        <begin position="1"/>
        <end position="30"/>
    </location>
</feature>
<keyword evidence="2" id="KW-0812">Transmembrane</keyword>
<feature type="transmembrane region" description="Helical" evidence="2">
    <location>
        <begin position="156"/>
        <end position="179"/>
    </location>
</feature>
<organism evidence="4 5">
    <name type="scientific">Lepidopterella palustris CBS 459.81</name>
    <dbReference type="NCBI Taxonomy" id="1314670"/>
    <lineage>
        <taxon>Eukaryota</taxon>
        <taxon>Fungi</taxon>
        <taxon>Dikarya</taxon>
        <taxon>Ascomycota</taxon>
        <taxon>Pezizomycotina</taxon>
        <taxon>Dothideomycetes</taxon>
        <taxon>Pleosporomycetidae</taxon>
        <taxon>Mytilinidiales</taxon>
        <taxon>Argynnaceae</taxon>
        <taxon>Lepidopterella</taxon>
    </lineage>
</organism>